<feature type="region of interest" description="Disordered" evidence="1">
    <location>
        <begin position="439"/>
        <end position="460"/>
    </location>
</feature>
<name>A0A2M8KE53_9BACT</name>
<feature type="domain" description="LTD" evidence="2">
    <location>
        <begin position="265"/>
        <end position="388"/>
    </location>
</feature>
<dbReference type="Proteomes" id="UP000231450">
    <property type="component" value="Unassembled WGS sequence"/>
</dbReference>
<evidence type="ECO:0000313" key="4">
    <source>
        <dbReference type="Proteomes" id="UP000231450"/>
    </source>
</evidence>
<dbReference type="InterPro" id="IPR036116">
    <property type="entry name" value="FN3_sf"/>
</dbReference>
<dbReference type="Pfam" id="PF00932">
    <property type="entry name" value="LTD"/>
    <property type="match status" value="1"/>
</dbReference>
<proteinExistence type="predicted"/>
<dbReference type="PROSITE" id="PS51841">
    <property type="entry name" value="LTD"/>
    <property type="match status" value="1"/>
</dbReference>
<dbReference type="Gene3D" id="2.60.40.1260">
    <property type="entry name" value="Lamin Tail domain"/>
    <property type="match status" value="1"/>
</dbReference>
<dbReference type="InterPro" id="IPR036415">
    <property type="entry name" value="Lamin_tail_dom_sf"/>
</dbReference>
<accession>A0A2M8KE53</accession>
<gene>
    <name evidence="3" type="ORF">COU81_02155</name>
</gene>
<evidence type="ECO:0000256" key="1">
    <source>
        <dbReference type="SAM" id="MobiDB-lite"/>
    </source>
</evidence>
<reference evidence="4" key="1">
    <citation type="submission" date="2017-09" db="EMBL/GenBank/DDBJ databases">
        <title>Depth-based differentiation of microbial function through sediment-hosted aquifers and enrichment of novel symbionts in the deep terrestrial subsurface.</title>
        <authorList>
            <person name="Probst A.J."/>
            <person name="Ladd B."/>
            <person name="Jarett J.K."/>
            <person name="Geller-Mcgrath D.E."/>
            <person name="Sieber C.M.K."/>
            <person name="Emerson J.B."/>
            <person name="Anantharaman K."/>
            <person name="Thomas B.C."/>
            <person name="Malmstrom R."/>
            <person name="Stieglmeier M."/>
            <person name="Klingl A."/>
            <person name="Woyke T."/>
            <person name="Ryan C.M."/>
            <person name="Banfield J.F."/>
        </authorList>
    </citation>
    <scope>NUCLEOTIDE SEQUENCE [LARGE SCALE GENOMIC DNA]</scope>
</reference>
<sequence length="460" mass="50012">MDKFCILPIVMIITGLSLGAIGLANNLNNNANKLEVIEINKTNYGSGISSPGNLTVSKKNEPTILALTPNTQIEIAVAGASTSPLSSIIEEIYVYKNEIVSGVSLSPIIEEEFHYNFNKKNKEIAVIDDPLETTEFDVDTPVVVEPDSAPIYSPPPAISLPPSTPDESPEEIIVPPVEATSTAQLMINNFEVYDISNKGAKIFWQTNLDATSSILFGTSTEYNLIVESTTATTSLDIVLDNLMPDQDYHIKLSVVASDGQSISTEDAIFHTTDKANYVVISEIKISGETVSDEWIELYNPTGNIVDLSGWSLKRKSKSGSEYNLVSSGSFAGSIWAHGYFLITHKIDYMGTTTADLFYSSKSYAVASNNTVLLYDNNDLLVDKVGYGEANDFEEYVFSENPDSQQSLERKAQKSATAESMALGGADELSGNALDTDNNFSDFILQDNPSPQNSEFVSESI</sequence>
<dbReference type="AlphaFoldDB" id="A0A2M8KE53"/>
<comment type="caution">
    <text evidence="3">The sequence shown here is derived from an EMBL/GenBank/DDBJ whole genome shotgun (WGS) entry which is preliminary data.</text>
</comment>
<dbReference type="SUPFAM" id="SSF49265">
    <property type="entry name" value="Fibronectin type III"/>
    <property type="match status" value="1"/>
</dbReference>
<dbReference type="InterPro" id="IPR001322">
    <property type="entry name" value="Lamin_tail_dom"/>
</dbReference>
<protein>
    <recommendedName>
        <fullName evidence="2">LTD domain-containing protein</fullName>
    </recommendedName>
</protein>
<evidence type="ECO:0000313" key="3">
    <source>
        <dbReference type="EMBL" id="PJE58190.1"/>
    </source>
</evidence>
<organism evidence="3 4">
    <name type="scientific">Candidatus Portnoybacteria bacterium CG10_big_fil_rev_8_21_14_0_10_36_7</name>
    <dbReference type="NCBI Taxonomy" id="1974812"/>
    <lineage>
        <taxon>Bacteria</taxon>
        <taxon>Candidatus Portnoyibacteriota</taxon>
    </lineage>
</organism>
<evidence type="ECO:0000259" key="2">
    <source>
        <dbReference type="PROSITE" id="PS51841"/>
    </source>
</evidence>
<dbReference type="SUPFAM" id="SSF74853">
    <property type="entry name" value="Lamin A/C globular tail domain"/>
    <property type="match status" value="1"/>
</dbReference>
<dbReference type="EMBL" id="PFDW01000046">
    <property type="protein sequence ID" value="PJE58190.1"/>
    <property type="molecule type" value="Genomic_DNA"/>
</dbReference>